<dbReference type="Proteomes" id="UP000554482">
    <property type="component" value="Unassembled WGS sequence"/>
</dbReference>
<evidence type="ECO:0000313" key="2">
    <source>
        <dbReference type="EMBL" id="KAF5208370.1"/>
    </source>
</evidence>
<organism evidence="2 3">
    <name type="scientific">Thalictrum thalictroides</name>
    <name type="common">Rue-anemone</name>
    <name type="synonym">Anemone thalictroides</name>
    <dbReference type="NCBI Taxonomy" id="46969"/>
    <lineage>
        <taxon>Eukaryota</taxon>
        <taxon>Viridiplantae</taxon>
        <taxon>Streptophyta</taxon>
        <taxon>Embryophyta</taxon>
        <taxon>Tracheophyta</taxon>
        <taxon>Spermatophyta</taxon>
        <taxon>Magnoliopsida</taxon>
        <taxon>Ranunculales</taxon>
        <taxon>Ranunculaceae</taxon>
        <taxon>Thalictroideae</taxon>
        <taxon>Thalictrum</taxon>
    </lineage>
</organism>
<evidence type="ECO:0000313" key="3">
    <source>
        <dbReference type="Proteomes" id="UP000554482"/>
    </source>
</evidence>
<accession>A0A7J6XHZ8</accession>
<reference evidence="2 3" key="1">
    <citation type="submission" date="2020-06" db="EMBL/GenBank/DDBJ databases">
        <title>Transcriptomic and genomic resources for Thalictrum thalictroides and T. hernandezii: Facilitating candidate gene discovery in an emerging model plant lineage.</title>
        <authorList>
            <person name="Arias T."/>
            <person name="Riano-Pachon D.M."/>
            <person name="Di Stilio V.S."/>
        </authorList>
    </citation>
    <scope>NUCLEOTIDE SEQUENCE [LARGE SCALE GENOMIC DNA]</scope>
    <source>
        <strain evidence="3">cv. WT478/WT964</strain>
        <tissue evidence="2">Leaves</tissue>
    </source>
</reference>
<dbReference type="EMBL" id="JABWDY010000097">
    <property type="protein sequence ID" value="KAF5208370.1"/>
    <property type="molecule type" value="Genomic_DNA"/>
</dbReference>
<protein>
    <submittedName>
        <fullName evidence="2">Uncharacterized protein</fullName>
    </submittedName>
</protein>
<dbReference type="AlphaFoldDB" id="A0A7J6XHZ8"/>
<gene>
    <name evidence="2" type="ORF">FRX31_002042</name>
</gene>
<comment type="caution">
    <text evidence="2">The sequence shown here is derived from an EMBL/GenBank/DDBJ whole genome shotgun (WGS) entry which is preliminary data.</text>
</comment>
<feature type="region of interest" description="Disordered" evidence="1">
    <location>
        <begin position="25"/>
        <end position="44"/>
    </location>
</feature>
<proteinExistence type="predicted"/>
<evidence type="ECO:0000256" key="1">
    <source>
        <dbReference type="SAM" id="MobiDB-lite"/>
    </source>
</evidence>
<keyword evidence="3" id="KW-1185">Reference proteome</keyword>
<name>A0A7J6XHZ8_THATH</name>
<sequence>MMLTHQPVHVVDIWPRLTGKYGPTTISSQGSIPHQHDSPGGNNTGQSQRVFRICNFMLLLHRQPFRPKDICISFSVGLPGRRIYYYTPRMALTQFVYIDKECS</sequence>